<protein>
    <recommendedName>
        <fullName evidence="3">DUF4058 domain-containing protein</fullName>
    </recommendedName>
</protein>
<dbReference type="Proteomes" id="UP000010478">
    <property type="component" value="Chromosome"/>
</dbReference>
<dbReference type="eggNOG" id="ENOG502Z86P">
    <property type="taxonomic scope" value="Bacteria"/>
</dbReference>
<dbReference type="Pfam" id="PF13267">
    <property type="entry name" value="DUF4058"/>
    <property type="match status" value="1"/>
</dbReference>
<proteinExistence type="predicted"/>
<dbReference type="STRING" id="179408.Osc7112_5836"/>
<accession>K9VR87</accession>
<dbReference type="RefSeq" id="WP_015179245.1">
    <property type="nucleotide sequence ID" value="NC_019729.1"/>
</dbReference>
<keyword evidence="2" id="KW-1185">Reference proteome</keyword>
<gene>
    <name evidence="1" type="ORF">Osc7112_5836</name>
</gene>
<evidence type="ECO:0008006" key="3">
    <source>
        <dbReference type="Google" id="ProtNLM"/>
    </source>
</evidence>
<dbReference type="PATRIC" id="fig|179408.3.peg.7283"/>
<dbReference type="KEGG" id="oni:Osc7112_5836"/>
<evidence type="ECO:0000313" key="2">
    <source>
        <dbReference type="Proteomes" id="UP000010478"/>
    </source>
</evidence>
<dbReference type="HOGENOM" id="CLU_093165_0_0_3"/>
<evidence type="ECO:0000313" key="1">
    <source>
        <dbReference type="EMBL" id="AFZ10044.1"/>
    </source>
</evidence>
<dbReference type="InterPro" id="IPR025132">
    <property type="entry name" value="DUF4058"/>
</dbReference>
<dbReference type="EMBL" id="CP003614">
    <property type="protein sequence ID" value="AFZ10044.1"/>
    <property type="molecule type" value="Genomic_DNA"/>
</dbReference>
<sequence length="263" mass="29863">MPNPFPGMNPYLEHPDFWPEVHHLLISVIKESLTPQLRPKYRVAIEKRIYEIKGENSLLVAIPDVSIQQKRRPASAIASNAVAVASRTVQPLKVRIPVSEEFREGYLEVIDMATKEVVTVIEVLSPANKRWGEGREKYDNKRNKIFDSSTHLVEIDLLRAGEPLPIFGHSYKSDCRVLVSRSNQRPIADLYLFNLPDTIPAFPLPLRPEDVEPVLDLQALINQVYDRAGYDFEIDYTADAVPPLSETDAVWADSLLRERALRG</sequence>
<dbReference type="AlphaFoldDB" id="K9VR87"/>
<dbReference type="OrthoDB" id="517639at2"/>
<organism evidence="1 2">
    <name type="scientific">Phormidium nigroviride PCC 7112</name>
    <dbReference type="NCBI Taxonomy" id="179408"/>
    <lineage>
        <taxon>Bacteria</taxon>
        <taxon>Bacillati</taxon>
        <taxon>Cyanobacteriota</taxon>
        <taxon>Cyanophyceae</taxon>
        <taxon>Oscillatoriophycideae</taxon>
        <taxon>Oscillatoriales</taxon>
        <taxon>Oscillatoriaceae</taxon>
        <taxon>Phormidium</taxon>
    </lineage>
</organism>
<name>K9VR87_9CYAN</name>
<reference evidence="1 2" key="1">
    <citation type="submission" date="2012-05" db="EMBL/GenBank/DDBJ databases">
        <title>Finished chromosome of genome of Oscillatoria sp. PCC 7112.</title>
        <authorList>
            <consortium name="US DOE Joint Genome Institute"/>
            <person name="Gugger M."/>
            <person name="Coursin T."/>
            <person name="Rippka R."/>
            <person name="Tandeau De Marsac N."/>
            <person name="Huntemann M."/>
            <person name="Wei C.-L."/>
            <person name="Han J."/>
            <person name="Detter J.C."/>
            <person name="Han C."/>
            <person name="Tapia R."/>
            <person name="Davenport K."/>
            <person name="Daligault H."/>
            <person name="Erkkila T."/>
            <person name="Gu W."/>
            <person name="Munk A.C.C."/>
            <person name="Teshima H."/>
            <person name="Xu Y."/>
            <person name="Chain P."/>
            <person name="Chen A."/>
            <person name="Krypides N."/>
            <person name="Mavromatis K."/>
            <person name="Markowitz V."/>
            <person name="Szeto E."/>
            <person name="Ivanova N."/>
            <person name="Mikhailova N."/>
            <person name="Ovchinnikova G."/>
            <person name="Pagani I."/>
            <person name="Pati A."/>
            <person name="Goodwin L."/>
            <person name="Peters L."/>
            <person name="Pitluck S."/>
            <person name="Woyke T."/>
            <person name="Kerfeld C."/>
        </authorList>
    </citation>
    <scope>NUCLEOTIDE SEQUENCE [LARGE SCALE GENOMIC DNA]</scope>
    <source>
        <strain evidence="1 2">PCC 7112</strain>
    </source>
</reference>